<dbReference type="InterPro" id="IPR014776">
    <property type="entry name" value="4pyrrole_Mease_sub2"/>
</dbReference>
<keyword evidence="4 7" id="KW-0808">Transferase</keyword>
<keyword evidence="3 7" id="KW-0489">Methyltransferase</keyword>
<proteinExistence type="predicted"/>
<evidence type="ECO:0000256" key="3">
    <source>
        <dbReference type="ARBA" id="ARBA00022603"/>
    </source>
</evidence>
<dbReference type="PANTHER" id="PTHR43467:SF1">
    <property type="entry name" value="PRECORRIN-6A SYNTHASE [DEACETYLATING]"/>
    <property type="match status" value="1"/>
</dbReference>
<name>A0ABZ2MKQ2_9MICO</name>
<dbReference type="InterPro" id="IPR012797">
    <property type="entry name" value="CobF"/>
</dbReference>
<evidence type="ECO:0000256" key="4">
    <source>
        <dbReference type="ARBA" id="ARBA00022679"/>
    </source>
</evidence>
<organism evidence="7 8">
    <name type="scientific">Janibacter alittae</name>
    <dbReference type="NCBI Taxonomy" id="3115209"/>
    <lineage>
        <taxon>Bacteria</taxon>
        <taxon>Bacillati</taxon>
        <taxon>Actinomycetota</taxon>
        <taxon>Actinomycetes</taxon>
        <taxon>Micrococcales</taxon>
        <taxon>Intrasporangiaceae</taxon>
        <taxon>Janibacter</taxon>
    </lineage>
</organism>
<evidence type="ECO:0000256" key="2">
    <source>
        <dbReference type="ARBA" id="ARBA00022573"/>
    </source>
</evidence>
<dbReference type="Pfam" id="PF00590">
    <property type="entry name" value="TP_methylase"/>
    <property type="match status" value="1"/>
</dbReference>
<evidence type="ECO:0000313" key="7">
    <source>
        <dbReference type="EMBL" id="WXB77495.1"/>
    </source>
</evidence>
<dbReference type="Gene3D" id="3.30.950.10">
    <property type="entry name" value="Methyltransferase, Cobalt-precorrin-4 Transmethylase, Domain 2"/>
    <property type="match status" value="1"/>
</dbReference>
<keyword evidence="5" id="KW-0949">S-adenosyl-L-methionine</keyword>
<feature type="domain" description="Tetrapyrrole methylase" evidence="6">
    <location>
        <begin position="5"/>
        <end position="236"/>
    </location>
</feature>
<dbReference type="SUPFAM" id="SSF53790">
    <property type="entry name" value="Tetrapyrrole methylase"/>
    <property type="match status" value="1"/>
</dbReference>
<evidence type="ECO:0000256" key="1">
    <source>
        <dbReference type="ARBA" id="ARBA00004953"/>
    </source>
</evidence>
<reference evidence="7 8" key="1">
    <citation type="submission" date="2024-02" db="EMBL/GenBank/DDBJ databases">
        <title>Janibacter sp. nov., isolated from gut of marine sandworm.</title>
        <authorList>
            <person name="Kim B."/>
            <person name="Jun M.O."/>
            <person name="Shin N.-R."/>
        </authorList>
    </citation>
    <scope>NUCLEOTIDE SEQUENCE [LARGE SCALE GENOMIC DNA]</scope>
    <source>
        <strain evidence="7 8">A1S7</strain>
    </source>
</reference>
<dbReference type="RefSeq" id="WP_338751444.1">
    <property type="nucleotide sequence ID" value="NZ_CP144913.1"/>
</dbReference>
<dbReference type="Proteomes" id="UP001382727">
    <property type="component" value="Chromosome"/>
</dbReference>
<evidence type="ECO:0000313" key="8">
    <source>
        <dbReference type="Proteomes" id="UP001382727"/>
    </source>
</evidence>
<sequence>MSPRRVHVIGIGAGSPGHVTAEAAAALAEVDVFLVADKGGAKDELVAVRRAICDRFIPADHPYEFITVPDPRRGPDADRDDAQYAQGVRDWHAARTDAYVRIVDGLPVDAVVGFLVWGDPAFYDSTIRIVDAIGERIDTAVRVIPGISAFQTLAAAHGIVLHRVGEPVHVTTGRRLVDEWTRAEAAGLTLGTLVVMLDGHLHCRELAATHPDALIHWGAYVGLPQQELRSGRLAEVIDEIVDLRARLRREHGWVMDVYALTPAADRARVSR</sequence>
<dbReference type="InterPro" id="IPR035996">
    <property type="entry name" value="4pyrrol_Methylase_sf"/>
</dbReference>
<dbReference type="GO" id="GO:0032259">
    <property type="term" value="P:methylation"/>
    <property type="evidence" value="ECO:0007669"/>
    <property type="project" value="UniProtKB-KW"/>
</dbReference>
<dbReference type="Gene3D" id="3.40.1010.10">
    <property type="entry name" value="Cobalt-precorrin-4 Transmethylase, Domain 1"/>
    <property type="match status" value="1"/>
</dbReference>
<gene>
    <name evidence="7" type="primary">cobF</name>
    <name evidence="7" type="ORF">V1351_05355</name>
</gene>
<keyword evidence="8" id="KW-1185">Reference proteome</keyword>
<dbReference type="CDD" id="cd11643">
    <property type="entry name" value="Precorrin-6A-synthase"/>
    <property type="match status" value="1"/>
</dbReference>
<evidence type="ECO:0000259" key="6">
    <source>
        <dbReference type="Pfam" id="PF00590"/>
    </source>
</evidence>
<dbReference type="GO" id="GO:0043819">
    <property type="term" value="F:precorrin-6A synthase (deacetylating) activity"/>
    <property type="evidence" value="ECO:0007669"/>
    <property type="project" value="UniProtKB-EC"/>
</dbReference>
<comment type="pathway">
    <text evidence="1">Cofactor biosynthesis; adenosylcobalamin biosynthesis.</text>
</comment>
<protein>
    <submittedName>
        <fullName evidence="7">Precorrin-6A synthase (Deacetylating)</fullName>
        <ecNumber evidence="7">2.1.1.152</ecNumber>
    </submittedName>
</protein>
<dbReference type="NCBIfam" id="TIGR02434">
    <property type="entry name" value="CobF"/>
    <property type="match status" value="1"/>
</dbReference>
<dbReference type="PIRSF" id="PIRSF036525">
    <property type="entry name" value="CobF"/>
    <property type="match status" value="1"/>
</dbReference>
<dbReference type="InterPro" id="IPR000878">
    <property type="entry name" value="4pyrrol_Mease"/>
</dbReference>
<keyword evidence="2" id="KW-0169">Cobalamin biosynthesis</keyword>
<dbReference type="EC" id="2.1.1.152" evidence="7"/>
<dbReference type="PANTHER" id="PTHR43467">
    <property type="entry name" value="COBALT-PRECORRIN-2 C(20)-METHYLTRANSFERASE"/>
    <property type="match status" value="1"/>
</dbReference>
<evidence type="ECO:0000256" key="5">
    <source>
        <dbReference type="ARBA" id="ARBA00022691"/>
    </source>
</evidence>
<accession>A0ABZ2MKQ2</accession>
<dbReference type="EMBL" id="CP144913">
    <property type="protein sequence ID" value="WXB77495.1"/>
    <property type="molecule type" value="Genomic_DNA"/>
</dbReference>
<dbReference type="InterPro" id="IPR014777">
    <property type="entry name" value="4pyrrole_Mease_sub1"/>
</dbReference>